<protein>
    <submittedName>
        <fullName evidence="1">Uncharacterized protein</fullName>
    </submittedName>
</protein>
<dbReference type="EMBL" id="KV784366">
    <property type="protein sequence ID" value="OEU11947.1"/>
    <property type="molecule type" value="Genomic_DNA"/>
</dbReference>
<dbReference type="KEGG" id="fcy:FRACYDRAFT_245071"/>
<keyword evidence="2" id="KW-1185">Reference proteome</keyword>
<name>A0A1E7F1E1_9STRA</name>
<dbReference type="InParanoid" id="A0A1E7F1E1"/>
<dbReference type="Proteomes" id="UP000095751">
    <property type="component" value="Unassembled WGS sequence"/>
</dbReference>
<sequence>MYTDYMMDVKIQKANWNQYEQFYEGYYQTAIGNVEDVILAYCCADKRMALVETEKNLIGFLQILRSVCAQTNGNVKFDQESQNLYTLHAAIAFKQAVTVDSSKFSKQVLDQHKSAVFTYGKFAFGQAPFDKVL</sequence>
<organism evidence="1 2">
    <name type="scientific">Fragilariopsis cylindrus CCMP1102</name>
    <dbReference type="NCBI Taxonomy" id="635003"/>
    <lineage>
        <taxon>Eukaryota</taxon>
        <taxon>Sar</taxon>
        <taxon>Stramenopiles</taxon>
        <taxon>Ochrophyta</taxon>
        <taxon>Bacillariophyta</taxon>
        <taxon>Bacillariophyceae</taxon>
        <taxon>Bacillariophycidae</taxon>
        <taxon>Bacillariales</taxon>
        <taxon>Bacillariaceae</taxon>
        <taxon>Fragilariopsis</taxon>
    </lineage>
</organism>
<evidence type="ECO:0000313" key="2">
    <source>
        <dbReference type="Proteomes" id="UP000095751"/>
    </source>
</evidence>
<gene>
    <name evidence="1" type="ORF">FRACYDRAFT_245071</name>
</gene>
<proteinExistence type="predicted"/>
<dbReference type="AlphaFoldDB" id="A0A1E7F1E1"/>
<evidence type="ECO:0000313" key="1">
    <source>
        <dbReference type="EMBL" id="OEU11947.1"/>
    </source>
</evidence>
<accession>A0A1E7F1E1</accession>
<reference evidence="1 2" key="1">
    <citation type="submission" date="2016-09" db="EMBL/GenBank/DDBJ databases">
        <title>Extensive genetic diversity and differential bi-allelic expression allows diatom success in the polar Southern Ocean.</title>
        <authorList>
            <consortium name="DOE Joint Genome Institute"/>
            <person name="Mock T."/>
            <person name="Otillar R.P."/>
            <person name="Strauss J."/>
            <person name="Dupont C."/>
            <person name="Frickenhaus S."/>
            <person name="Maumus F."/>
            <person name="Mcmullan M."/>
            <person name="Sanges R."/>
            <person name="Schmutz J."/>
            <person name="Toseland A."/>
            <person name="Valas R."/>
            <person name="Veluchamy A."/>
            <person name="Ward B.J."/>
            <person name="Allen A."/>
            <person name="Barry K."/>
            <person name="Falciatore A."/>
            <person name="Ferrante M."/>
            <person name="Fortunato A.E."/>
            <person name="Gloeckner G."/>
            <person name="Gruber A."/>
            <person name="Hipkin R."/>
            <person name="Janech M."/>
            <person name="Kroth P."/>
            <person name="Leese F."/>
            <person name="Lindquist E."/>
            <person name="Lyon B.R."/>
            <person name="Martin J."/>
            <person name="Mayer C."/>
            <person name="Parker M."/>
            <person name="Quesneville H."/>
            <person name="Raymond J."/>
            <person name="Uhlig C."/>
            <person name="Valentin K.U."/>
            <person name="Worden A.Z."/>
            <person name="Armbrust E.V."/>
            <person name="Bowler C."/>
            <person name="Green B."/>
            <person name="Moulton V."/>
            <person name="Van Oosterhout C."/>
            <person name="Grigoriev I."/>
        </authorList>
    </citation>
    <scope>NUCLEOTIDE SEQUENCE [LARGE SCALE GENOMIC DNA]</scope>
    <source>
        <strain evidence="1 2">CCMP1102</strain>
    </source>
</reference>